<name>A0A0F4VM52_9HYPH</name>
<dbReference type="GO" id="GO:0004148">
    <property type="term" value="F:dihydrolipoyl dehydrogenase (NADH) activity"/>
    <property type="evidence" value="ECO:0007669"/>
    <property type="project" value="UniProtKB-EC"/>
</dbReference>
<dbReference type="InterPro" id="IPR036188">
    <property type="entry name" value="FAD/NAD-bd_sf"/>
</dbReference>
<keyword evidence="4 11" id="KW-0274">FAD</keyword>
<dbReference type="PRINTS" id="PR00368">
    <property type="entry name" value="FADPNR"/>
</dbReference>
<keyword evidence="8 13" id="KW-0676">Redox-active center</keyword>
<dbReference type="Proteomes" id="UP000033731">
    <property type="component" value="Unassembled WGS sequence"/>
</dbReference>
<dbReference type="InterPro" id="IPR050151">
    <property type="entry name" value="Class-I_Pyr_Nuc-Dis_Oxidored"/>
</dbReference>
<dbReference type="PANTHER" id="PTHR22912:SF151">
    <property type="entry name" value="DIHYDROLIPOYL DEHYDROGENASE, MITOCHONDRIAL"/>
    <property type="match status" value="1"/>
</dbReference>
<evidence type="ECO:0000259" key="14">
    <source>
        <dbReference type="Pfam" id="PF02852"/>
    </source>
</evidence>
<keyword evidence="11" id="KW-0547">Nucleotide-binding</keyword>
<dbReference type="InterPro" id="IPR016156">
    <property type="entry name" value="FAD/NAD-linked_Rdtase_dimer_sf"/>
</dbReference>
<evidence type="ECO:0000256" key="13">
    <source>
        <dbReference type="RuleBase" id="RU003692"/>
    </source>
</evidence>
<dbReference type="PANTHER" id="PTHR22912">
    <property type="entry name" value="DISULFIDE OXIDOREDUCTASE"/>
    <property type="match status" value="1"/>
</dbReference>
<feature type="disulfide bond" description="Redox-active" evidence="12">
    <location>
        <begin position="41"/>
        <end position="46"/>
    </location>
</feature>
<evidence type="ECO:0000256" key="12">
    <source>
        <dbReference type="PIRSR" id="PIRSR000350-4"/>
    </source>
</evidence>
<organism evidence="16 17">
    <name type="scientific">Candidatus Liberibacter solanacearum</name>
    <dbReference type="NCBI Taxonomy" id="556287"/>
    <lineage>
        <taxon>Bacteria</taxon>
        <taxon>Pseudomonadati</taxon>
        <taxon>Pseudomonadota</taxon>
        <taxon>Alphaproteobacteria</taxon>
        <taxon>Hyphomicrobiales</taxon>
        <taxon>Rhizobiaceae</taxon>
        <taxon>Liberibacter</taxon>
    </lineage>
</organism>
<dbReference type="GO" id="GO:0050660">
    <property type="term" value="F:flavin adenine dinucleotide binding"/>
    <property type="evidence" value="ECO:0007669"/>
    <property type="project" value="InterPro"/>
</dbReference>
<evidence type="ECO:0000256" key="4">
    <source>
        <dbReference type="ARBA" id="ARBA00022827"/>
    </source>
</evidence>
<dbReference type="InterPro" id="IPR004099">
    <property type="entry name" value="Pyr_nucl-diS_OxRdtase_dimer"/>
</dbReference>
<dbReference type="Gene3D" id="3.30.390.30">
    <property type="match status" value="1"/>
</dbReference>
<evidence type="ECO:0000256" key="2">
    <source>
        <dbReference type="ARBA" id="ARBA00012608"/>
    </source>
</evidence>
<dbReference type="Pfam" id="PF02852">
    <property type="entry name" value="Pyr_redox_dim"/>
    <property type="match status" value="1"/>
</dbReference>
<dbReference type="PRINTS" id="PR00411">
    <property type="entry name" value="PNDRDTASEI"/>
</dbReference>
<sequence>MVYDLVVIGAGPAGYSCAIKAAQLKNKVAIVEKEKTYGGTCLNIGCIPSKALLHTSEVYNHISKGIGHLGIGVSSLQLDLEKMMSYKRSVVQSNVQGIDFLLKKNKITAYQGLAKVISANKISIKNGSSEEIIEAKNIVLATGSETSGIPGMSIDFDEQIIVSSTGALSLGSVPKNLLVIGAGVIGLELGSVWMRLGSRVKVIEYSNAILNGMDKEIAGQFLKIISKQGMDFQLSSKVLSVKNINQKAQVIYQSIVDDKSIDLESDVVLIAAGRKPYTEGLGLEEIGIGIDKRGCVEIGKDFQTSVPGIYAIGDVVRGPMLAHKSEDEGIAVAEIISGQKGHVNYAIIPNVVYTHPEIASVGKTEEQLKSEGQSYKVGKFPFSANGRARSMNSIDGFVKILADQKSDRVEGVHIIGVGAGEMIHEAAVLMEFGGSSEDLARICHAHPTMSEAIRESALACFDRPIHL</sequence>
<feature type="binding site" evidence="11">
    <location>
        <begin position="181"/>
        <end position="188"/>
    </location>
    <ligand>
        <name>NAD(+)</name>
        <dbReference type="ChEBI" id="CHEBI:57540"/>
    </ligand>
</feature>
<dbReference type="RefSeq" id="WP_045960436.1">
    <property type="nucleotide sequence ID" value="NZ_JMTK01000001.1"/>
</dbReference>
<dbReference type="Pfam" id="PF07992">
    <property type="entry name" value="Pyr_redox_2"/>
    <property type="match status" value="1"/>
</dbReference>
<dbReference type="PIRSF" id="PIRSF000350">
    <property type="entry name" value="Mercury_reductase_MerA"/>
    <property type="match status" value="1"/>
</dbReference>
<feature type="binding site" evidence="11">
    <location>
        <position position="50"/>
    </location>
    <ligand>
        <name>FAD</name>
        <dbReference type="ChEBI" id="CHEBI:57692"/>
    </ligand>
</feature>
<feature type="active site" description="Proton acceptor" evidence="10">
    <location>
        <position position="446"/>
    </location>
</feature>
<feature type="domain" description="FAD/NAD(P)-binding" evidence="15">
    <location>
        <begin position="3"/>
        <end position="329"/>
    </location>
</feature>
<dbReference type="NCBIfam" id="TIGR01350">
    <property type="entry name" value="lipoamide_DH"/>
    <property type="match status" value="1"/>
</dbReference>
<comment type="similarity">
    <text evidence="1 13">Belongs to the class-I pyridine nucleotide-disulfide oxidoreductase family.</text>
</comment>
<comment type="caution">
    <text evidence="16">The sequence shown here is derived from an EMBL/GenBank/DDBJ whole genome shotgun (WGS) entry which is preliminary data.</text>
</comment>
<evidence type="ECO:0000256" key="10">
    <source>
        <dbReference type="PIRSR" id="PIRSR000350-2"/>
    </source>
</evidence>
<dbReference type="EC" id="1.8.1.4" evidence="2 13"/>
<keyword evidence="17" id="KW-1185">Reference proteome</keyword>
<feature type="binding site" evidence="11">
    <location>
        <begin position="142"/>
        <end position="144"/>
    </location>
    <ligand>
        <name>FAD</name>
        <dbReference type="ChEBI" id="CHEBI:57692"/>
    </ligand>
</feature>
<feature type="binding site" evidence="11">
    <location>
        <position position="314"/>
    </location>
    <ligand>
        <name>FAD</name>
        <dbReference type="ChEBI" id="CHEBI:57692"/>
    </ligand>
</feature>
<evidence type="ECO:0000256" key="7">
    <source>
        <dbReference type="ARBA" id="ARBA00023157"/>
    </source>
</evidence>
<comment type="cofactor">
    <cofactor evidence="11 13">
        <name>FAD</name>
        <dbReference type="ChEBI" id="CHEBI:57692"/>
    </cofactor>
    <text evidence="11 13">Binds 1 FAD per subunit.</text>
</comment>
<gene>
    <name evidence="16" type="ORF">DJ66_0169</name>
</gene>
<evidence type="ECO:0000259" key="15">
    <source>
        <dbReference type="Pfam" id="PF07992"/>
    </source>
</evidence>
<evidence type="ECO:0000256" key="11">
    <source>
        <dbReference type="PIRSR" id="PIRSR000350-3"/>
    </source>
</evidence>
<keyword evidence="5 13" id="KW-0560">Oxidoreductase</keyword>
<dbReference type="SUPFAM" id="SSF51905">
    <property type="entry name" value="FAD/NAD(P)-binding domain"/>
    <property type="match status" value="1"/>
</dbReference>
<dbReference type="Gene3D" id="3.50.50.60">
    <property type="entry name" value="FAD/NAD(P)-binding domain"/>
    <property type="match status" value="2"/>
</dbReference>
<dbReference type="SUPFAM" id="SSF55424">
    <property type="entry name" value="FAD/NAD-linked reductases, dimerisation (C-terminal) domain"/>
    <property type="match status" value="1"/>
</dbReference>
<proteinExistence type="inferred from homology"/>
<dbReference type="InterPro" id="IPR023753">
    <property type="entry name" value="FAD/NAD-binding_dom"/>
</dbReference>
<evidence type="ECO:0000256" key="5">
    <source>
        <dbReference type="ARBA" id="ARBA00023002"/>
    </source>
</evidence>
<keyword evidence="7" id="KW-1015">Disulfide bond</keyword>
<reference evidence="16 17" key="1">
    <citation type="journal article" date="2015" name="Phytopathology">
        <title>Genomes of Candidatus Liberibacter solanacearum haplotype A from New Zealand and the USA suggest significant genome plasticity in the species.</title>
        <authorList>
            <person name="Thompson S.M."/>
            <person name="Johnson C.P."/>
            <person name="Lu A.Y."/>
            <person name="Frampton R.A."/>
            <person name="Sullivan K.L."/>
            <person name="Fiers M.W."/>
            <person name="Crowhurst R.N."/>
            <person name="Pitman A.R."/>
            <person name="Scott I."/>
            <person name="Gudmestad N.C."/>
            <person name="Smith G.R."/>
        </authorList>
    </citation>
    <scope>NUCLEOTIDE SEQUENCE [LARGE SCALE GENOMIC DNA]</scope>
    <source>
        <strain evidence="16 17">LsoNZ1</strain>
    </source>
</reference>
<dbReference type="GO" id="GO:0006103">
    <property type="term" value="P:2-oxoglutarate metabolic process"/>
    <property type="evidence" value="ECO:0007669"/>
    <property type="project" value="TreeGrafter"/>
</dbReference>
<dbReference type="InterPro" id="IPR001100">
    <property type="entry name" value="Pyr_nuc-diS_OxRdtase"/>
</dbReference>
<evidence type="ECO:0000256" key="1">
    <source>
        <dbReference type="ARBA" id="ARBA00007532"/>
    </source>
</evidence>
<accession>A0A0F4VM52</accession>
<feature type="binding site" evidence="11">
    <location>
        <begin position="320"/>
        <end position="323"/>
    </location>
    <ligand>
        <name>FAD</name>
        <dbReference type="ChEBI" id="CHEBI:57692"/>
    </ligand>
</feature>
<dbReference type="PATRIC" id="fig|556287.9.peg.176"/>
<comment type="miscellaneous">
    <text evidence="13">The active site is a redox-active disulfide bond.</text>
</comment>
<evidence type="ECO:0000313" key="16">
    <source>
        <dbReference type="EMBL" id="KJZ82561.1"/>
    </source>
</evidence>
<evidence type="ECO:0000256" key="8">
    <source>
        <dbReference type="ARBA" id="ARBA00023284"/>
    </source>
</evidence>
<comment type="catalytic activity">
    <reaction evidence="9 13">
        <text>N(6)-[(R)-dihydrolipoyl]-L-lysyl-[protein] + NAD(+) = N(6)-[(R)-lipoyl]-L-lysyl-[protein] + NADH + H(+)</text>
        <dbReference type="Rhea" id="RHEA:15045"/>
        <dbReference type="Rhea" id="RHEA-COMP:10474"/>
        <dbReference type="Rhea" id="RHEA-COMP:10475"/>
        <dbReference type="ChEBI" id="CHEBI:15378"/>
        <dbReference type="ChEBI" id="CHEBI:57540"/>
        <dbReference type="ChEBI" id="CHEBI:57945"/>
        <dbReference type="ChEBI" id="CHEBI:83099"/>
        <dbReference type="ChEBI" id="CHEBI:83100"/>
        <dbReference type="EC" id="1.8.1.4"/>
    </reaction>
</comment>
<evidence type="ECO:0000256" key="6">
    <source>
        <dbReference type="ARBA" id="ARBA00023027"/>
    </source>
</evidence>
<keyword evidence="6 11" id="KW-0520">NAD</keyword>
<feature type="binding site" evidence="11">
    <location>
        <position position="204"/>
    </location>
    <ligand>
        <name>NAD(+)</name>
        <dbReference type="ChEBI" id="CHEBI:57540"/>
    </ligand>
</feature>
<evidence type="ECO:0000256" key="3">
    <source>
        <dbReference type="ARBA" id="ARBA00022630"/>
    </source>
</evidence>
<dbReference type="PROSITE" id="PS00076">
    <property type="entry name" value="PYRIDINE_REDOX_1"/>
    <property type="match status" value="1"/>
</dbReference>
<dbReference type="InterPro" id="IPR012999">
    <property type="entry name" value="Pyr_OxRdtase_I_AS"/>
</dbReference>
<evidence type="ECO:0000313" key="17">
    <source>
        <dbReference type="Proteomes" id="UP000033731"/>
    </source>
</evidence>
<keyword evidence="3 13" id="KW-0285">Flavoprotein</keyword>
<feature type="binding site" evidence="11">
    <location>
        <position position="273"/>
    </location>
    <ligand>
        <name>NAD(+)</name>
        <dbReference type="ChEBI" id="CHEBI:57540"/>
    </ligand>
</feature>
<feature type="domain" description="Pyridine nucleotide-disulphide oxidoreductase dimerisation" evidence="14">
    <location>
        <begin position="348"/>
        <end position="456"/>
    </location>
</feature>
<dbReference type="GO" id="GO:0005737">
    <property type="term" value="C:cytoplasm"/>
    <property type="evidence" value="ECO:0007669"/>
    <property type="project" value="UniProtKB-ARBA"/>
</dbReference>
<dbReference type="AlphaFoldDB" id="A0A0F4VM52"/>
<protein>
    <recommendedName>
        <fullName evidence="2 13">Dihydrolipoyl dehydrogenase</fullName>
        <ecNumber evidence="2 13">1.8.1.4</ecNumber>
    </recommendedName>
</protein>
<evidence type="ECO:0000256" key="9">
    <source>
        <dbReference type="ARBA" id="ARBA00049187"/>
    </source>
</evidence>
<dbReference type="EMBL" id="JMTK01000001">
    <property type="protein sequence ID" value="KJZ82561.1"/>
    <property type="molecule type" value="Genomic_DNA"/>
</dbReference>
<dbReference type="FunFam" id="3.30.390.30:FF:000001">
    <property type="entry name" value="Dihydrolipoyl dehydrogenase"/>
    <property type="match status" value="1"/>
</dbReference>
<dbReference type="InterPro" id="IPR006258">
    <property type="entry name" value="Lipoamide_DH"/>
</dbReference>